<protein>
    <submittedName>
        <fullName evidence="1">Serine/threonine protein kinase</fullName>
    </submittedName>
</protein>
<keyword evidence="2" id="KW-1185">Reference proteome</keyword>
<dbReference type="Proteomes" id="UP001215712">
    <property type="component" value="Unassembled WGS sequence"/>
</dbReference>
<dbReference type="GO" id="GO:0004674">
    <property type="term" value="F:protein serine/threonine kinase activity"/>
    <property type="evidence" value="ECO:0007669"/>
    <property type="project" value="UniProtKB-KW"/>
</dbReference>
<sequence length="66" mass="7662">MDFGDFASNEDEEDEVEELAEPWSNYLSDDIARPFCPITLGELLNERYLIEHKLGLRRIFNCLDGP</sequence>
<keyword evidence="1" id="KW-0723">Serine/threonine-protein kinase</keyword>
<keyword evidence="1" id="KW-0808">Transferase</keyword>
<name>A0AAD6HX79_9EURO</name>
<evidence type="ECO:0000313" key="2">
    <source>
        <dbReference type="Proteomes" id="UP001215712"/>
    </source>
</evidence>
<gene>
    <name evidence="1" type="ORF">N7493_000910</name>
</gene>
<reference evidence="1" key="1">
    <citation type="journal article" date="2023" name="IMA Fungus">
        <title>Comparative genomic study of the Penicillium genus elucidates a diverse pangenome and 15 lateral gene transfer events.</title>
        <authorList>
            <person name="Petersen C."/>
            <person name="Sorensen T."/>
            <person name="Nielsen M.R."/>
            <person name="Sondergaard T.E."/>
            <person name="Sorensen J.L."/>
            <person name="Fitzpatrick D.A."/>
            <person name="Frisvad J.C."/>
            <person name="Nielsen K.L."/>
        </authorList>
    </citation>
    <scope>NUCLEOTIDE SEQUENCE</scope>
    <source>
        <strain evidence="1">IBT 17514</strain>
    </source>
</reference>
<reference evidence="1" key="2">
    <citation type="submission" date="2023-01" db="EMBL/GenBank/DDBJ databases">
        <authorList>
            <person name="Petersen C."/>
        </authorList>
    </citation>
    <scope>NUCLEOTIDE SEQUENCE</scope>
    <source>
        <strain evidence="1">IBT 17514</strain>
    </source>
</reference>
<dbReference type="EMBL" id="JAQJAN010000001">
    <property type="protein sequence ID" value="KAJ5741038.1"/>
    <property type="molecule type" value="Genomic_DNA"/>
</dbReference>
<keyword evidence="1" id="KW-0418">Kinase</keyword>
<dbReference type="AlphaFoldDB" id="A0AAD6HX79"/>
<comment type="caution">
    <text evidence="1">The sequence shown here is derived from an EMBL/GenBank/DDBJ whole genome shotgun (WGS) entry which is preliminary data.</text>
</comment>
<accession>A0AAD6HX79</accession>
<evidence type="ECO:0000313" key="1">
    <source>
        <dbReference type="EMBL" id="KAJ5741038.1"/>
    </source>
</evidence>
<proteinExistence type="predicted"/>
<organism evidence="1 2">
    <name type="scientific">Penicillium malachiteum</name>
    <dbReference type="NCBI Taxonomy" id="1324776"/>
    <lineage>
        <taxon>Eukaryota</taxon>
        <taxon>Fungi</taxon>
        <taxon>Dikarya</taxon>
        <taxon>Ascomycota</taxon>
        <taxon>Pezizomycotina</taxon>
        <taxon>Eurotiomycetes</taxon>
        <taxon>Eurotiomycetidae</taxon>
        <taxon>Eurotiales</taxon>
        <taxon>Aspergillaceae</taxon>
        <taxon>Penicillium</taxon>
    </lineage>
</organism>